<evidence type="ECO:0000256" key="1">
    <source>
        <dbReference type="ARBA" id="ARBA00004651"/>
    </source>
</evidence>
<gene>
    <name evidence="13" type="primary">secG</name>
    <name evidence="13" type="ORF">ENJ51_12095</name>
</gene>
<dbReference type="PANTHER" id="PTHR34182:SF1">
    <property type="entry name" value="PROTEIN-EXPORT MEMBRANE PROTEIN SECG"/>
    <property type="match status" value="1"/>
</dbReference>
<dbReference type="NCBIfam" id="TIGR00810">
    <property type="entry name" value="secG"/>
    <property type="match status" value="1"/>
</dbReference>
<accession>A0A7V2T1P7</accession>
<evidence type="ECO:0000256" key="9">
    <source>
        <dbReference type="ARBA" id="ARBA00023010"/>
    </source>
</evidence>
<dbReference type="GO" id="GO:0043952">
    <property type="term" value="P:protein transport by the Sec complex"/>
    <property type="evidence" value="ECO:0007669"/>
    <property type="project" value="TreeGrafter"/>
</dbReference>
<evidence type="ECO:0000313" key="13">
    <source>
        <dbReference type="EMBL" id="HFC93541.1"/>
    </source>
</evidence>
<comment type="caution">
    <text evidence="13">The sequence shown here is derived from an EMBL/GenBank/DDBJ whole genome shotgun (WGS) entry which is preliminary data.</text>
</comment>
<dbReference type="EMBL" id="DRMS01000459">
    <property type="protein sequence ID" value="HFC93541.1"/>
    <property type="molecule type" value="Genomic_DNA"/>
</dbReference>
<dbReference type="InterPro" id="IPR004692">
    <property type="entry name" value="SecG"/>
</dbReference>
<comment type="caution">
    <text evidence="11">Lacks conserved residue(s) required for the propagation of feature annotation.</text>
</comment>
<keyword evidence="6 11" id="KW-0812">Transmembrane</keyword>
<keyword evidence="10 11" id="KW-0472">Membrane</keyword>
<evidence type="ECO:0000256" key="11">
    <source>
        <dbReference type="RuleBase" id="RU365087"/>
    </source>
</evidence>
<evidence type="ECO:0000256" key="12">
    <source>
        <dbReference type="SAM" id="MobiDB-lite"/>
    </source>
</evidence>
<evidence type="ECO:0000256" key="4">
    <source>
        <dbReference type="ARBA" id="ARBA00022448"/>
    </source>
</evidence>
<dbReference type="PRINTS" id="PR01651">
    <property type="entry name" value="SECGEXPORT"/>
</dbReference>
<protein>
    <recommendedName>
        <fullName evidence="3 11">Protein-export membrane protein SecG</fullName>
    </recommendedName>
</protein>
<dbReference type="Proteomes" id="UP000885750">
    <property type="component" value="Unassembled WGS sequence"/>
</dbReference>
<evidence type="ECO:0000256" key="8">
    <source>
        <dbReference type="ARBA" id="ARBA00022989"/>
    </source>
</evidence>
<dbReference type="PANTHER" id="PTHR34182">
    <property type="entry name" value="PROTEIN-EXPORT MEMBRANE PROTEIN SECG"/>
    <property type="match status" value="1"/>
</dbReference>
<dbReference type="AlphaFoldDB" id="A0A7V2T1P7"/>
<evidence type="ECO:0000256" key="6">
    <source>
        <dbReference type="ARBA" id="ARBA00022692"/>
    </source>
</evidence>
<comment type="subcellular location">
    <subcellularLocation>
        <location evidence="1 11">Cell membrane</location>
        <topology evidence="1 11">Multi-pass membrane protein</topology>
    </subcellularLocation>
</comment>
<dbReference type="Pfam" id="PF03840">
    <property type="entry name" value="SecG"/>
    <property type="match status" value="1"/>
</dbReference>
<evidence type="ECO:0000256" key="3">
    <source>
        <dbReference type="ARBA" id="ARBA00017876"/>
    </source>
</evidence>
<reference evidence="13" key="1">
    <citation type="journal article" date="2020" name="mSystems">
        <title>Genome- and Community-Level Interaction Insights into Carbon Utilization and Element Cycling Functions of Hydrothermarchaeota in Hydrothermal Sediment.</title>
        <authorList>
            <person name="Zhou Z."/>
            <person name="Liu Y."/>
            <person name="Xu W."/>
            <person name="Pan J."/>
            <person name="Luo Z.H."/>
            <person name="Li M."/>
        </authorList>
    </citation>
    <scope>NUCLEOTIDE SEQUENCE [LARGE SCALE GENOMIC DNA]</scope>
    <source>
        <strain evidence="13">HyVt-493</strain>
    </source>
</reference>
<comment type="similarity">
    <text evidence="2 11">Belongs to the SecG family.</text>
</comment>
<evidence type="ECO:0000256" key="5">
    <source>
        <dbReference type="ARBA" id="ARBA00022475"/>
    </source>
</evidence>
<evidence type="ECO:0000256" key="7">
    <source>
        <dbReference type="ARBA" id="ARBA00022927"/>
    </source>
</evidence>
<sequence length="152" mass="15334">MIYNILLIVQIIVALSVIGLVLIQHGKGADAGAAFGGGASGSVFGSRGSGSFLSRATAILAAVFFANSLGLAWLVAHRDTGLTATQSVVPVEKTREVRPAPVVEPSAPSDVPTNVGQEKTAVQAVVPAKQGKAPADVPAQTVAPVTPAESLQ</sequence>
<keyword evidence="8 11" id="KW-1133">Transmembrane helix</keyword>
<feature type="region of interest" description="Disordered" evidence="12">
    <location>
        <begin position="95"/>
        <end position="152"/>
    </location>
</feature>
<keyword evidence="9 11" id="KW-0811">Translocation</keyword>
<dbReference type="GO" id="GO:0009306">
    <property type="term" value="P:protein secretion"/>
    <property type="evidence" value="ECO:0007669"/>
    <property type="project" value="UniProtKB-UniRule"/>
</dbReference>
<comment type="function">
    <text evidence="11">Involved in protein export. Participates in an early event of protein translocation.</text>
</comment>
<keyword evidence="4 11" id="KW-0813">Transport</keyword>
<name>A0A7V2T1P7_LEUMU</name>
<dbReference type="GO" id="GO:0005886">
    <property type="term" value="C:plasma membrane"/>
    <property type="evidence" value="ECO:0007669"/>
    <property type="project" value="UniProtKB-SubCell"/>
</dbReference>
<proteinExistence type="inferred from homology"/>
<dbReference type="GO" id="GO:0015450">
    <property type="term" value="F:protein-transporting ATPase activity"/>
    <property type="evidence" value="ECO:0007669"/>
    <property type="project" value="UniProtKB-UniRule"/>
</dbReference>
<evidence type="ECO:0000256" key="10">
    <source>
        <dbReference type="ARBA" id="ARBA00023136"/>
    </source>
</evidence>
<organism evidence="13">
    <name type="scientific">Leucothrix mucor</name>
    <dbReference type="NCBI Taxonomy" id="45248"/>
    <lineage>
        <taxon>Bacteria</taxon>
        <taxon>Pseudomonadati</taxon>
        <taxon>Pseudomonadota</taxon>
        <taxon>Gammaproteobacteria</taxon>
        <taxon>Thiotrichales</taxon>
        <taxon>Thiotrichaceae</taxon>
        <taxon>Leucothrix</taxon>
    </lineage>
</organism>
<keyword evidence="5 11" id="KW-1003">Cell membrane</keyword>
<feature type="transmembrane region" description="Helical" evidence="11">
    <location>
        <begin position="52"/>
        <end position="76"/>
    </location>
</feature>
<keyword evidence="7 11" id="KW-0653">Protein transport</keyword>
<dbReference type="GO" id="GO:0065002">
    <property type="term" value="P:intracellular protein transmembrane transport"/>
    <property type="evidence" value="ECO:0007669"/>
    <property type="project" value="TreeGrafter"/>
</dbReference>
<evidence type="ECO:0000256" key="2">
    <source>
        <dbReference type="ARBA" id="ARBA00008445"/>
    </source>
</evidence>